<dbReference type="Proteomes" id="UP000504607">
    <property type="component" value="Unplaced"/>
</dbReference>
<dbReference type="InterPro" id="IPR006652">
    <property type="entry name" value="Kelch_1"/>
</dbReference>
<gene>
    <name evidence="7" type="primary">LOC105034724</name>
</gene>
<dbReference type="CDD" id="cd22152">
    <property type="entry name" value="F-box_AtAFR-like"/>
    <property type="match status" value="1"/>
</dbReference>
<keyword evidence="4" id="KW-0812">Transmembrane</keyword>
<evidence type="ECO:0000256" key="1">
    <source>
        <dbReference type="ARBA" id="ARBA00022441"/>
    </source>
</evidence>
<organism evidence="6 7">
    <name type="scientific">Elaeis guineensis var. tenera</name>
    <name type="common">Oil palm</name>
    <dbReference type="NCBI Taxonomy" id="51953"/>
    <lineage>
        <taxon>Eukaryota</taxon>
        <taxon>Viridiplantae</taxon>
        <taxon>Streptophyta</taxon>
        <taxon>Embryophyta</taxon>
        <taxon>Tracheophyta</taxon>
        <taxon>Spermatophyta</taxon>
        <taxon>Magnoliopsida</taxon>
        <taxon>Liliopsida</taxon>
        <taxon>Arecaceae</taxon>
        <taxon>Arecoideae</taxon>
        <taxon>Cocoseae</taxon>
        <taxon>Elaeidinae</taxon>
        <taxon>Elaeis</taxon>
    </lineage>
</organism>
<dbReference type="Gene3D" id="1.20.1280.50">
    <property type="match status" value="1"/>
</dbReference>
<dbReference type="Gene3D" id="2.120.10.80">
    <property type="entry name" value="Kelch-type beta propeller"/>
    <property type="match status" value="2"/>
</dbReference>
<reference evidence="7" key="1">
    <citation type="submission" date="2025-08" db="UniProtKB">
        <authorList>
            <consortium name="RefSeq"/>
        </authorList>
    </citation>
    <scope>IDENTIFICATION</scope>
</reference>
<dbReference type="Pfam" id="PF01344">
    <property type="entry name" value="Kelch_1"/>
    <property type="match status" value="1"/>
</dbReference>
<dbReference type="Pfam" id="PF00646">
    <property type="entry name" value="F-box"/>
    <property type="match status" value="1"/>
</dbReference>
<keyword evidence="2" id="KW-0677">Repeat</keyword>
<dbReference type="InParanoid" id="A0A6I9QFG7"/>
<proteinExistence type="predicted"/>
<keyword evidence="1" id="KW-0880">Kelch repeat</keyword>
<accession>A0A6I9QFG7</accession>
<feature type="domain" description="F-box" evidence="5">
    <location>
        <begin position="60"/>
        <end position="100"/>
    </location>
</feature>
<name>A0A6I9QFG7_ELAGV</name>
<keyword evidence="4" id="KW-1133">Transmembrane helix</keyword>
<dbReference type="AlphaFoldDB" id="A0A6I9QFG7"/>
<dbReference type="SUPFAM" id="SSF117281">
    <property type="entry name" value="Kelch motif"/>
    <property type="match status" value="1"/>
</dbReference>
<evidence type="ECO:0000259" key="5">
    <source>
        <dbReference type="SMART" id="SM00256"/>
    </source>
</evidence>
<dbReference type="FunCoup" id="A0A6I9QFG7">
    <property type="interactions" value="473"/>
</dbReference>
<feature type="compositionally biased region" description="Low complexity" evidence="3">
    <location>
        <begin position="38"/>
        <end position="50"/>
    </location>
</feature>
<dbReference type="InterPro" id="IPR001810">
    <property type="entry name" value="F-box_dom"/>
</dbReference>
<dbReference type="PANTHER" id="PTHR46344">
    <property type="entry name" value="OS02G0202900 PROTEIN"/>
    <property type="match status" value="1"/>
</dbReference>
<evidence type="ECO:0000256" key="3">
    <source>
        <dbReference type="SAM" id="MobiDB-lite"/>
    </source>
</evidence>
<dbReference type="PANTHER" id="PTHR46344:SF4">
    <property type="entry name" value="OS07G0153400 PROTEIN"/>
    <property type="match status" value="1"/>
</dbReference>
<dbReference type="InterPro" id="IPR015915">
    <property type="entry name" value="Kelch-typ_b-propeller"/>
</dbReference>
<evidence type="ECO:0000313" key="6">
    <source>
        <dbReference type="Proteomes" id="UP000504607"/>
    </source>
</evidence>
<dbReference type="OrthoDB" id="45365at2759"/>
<keyword evidence="4" id="KW-0472">Membrane</keyword>
<sequence>MRRVRVSSHQSPVQKLGDSQMKLTPKFRLAITPPPSSFPSSSASLESDSSQELGPLIPGLPDDIALNCLLRLPVKAHSACRLVCRQWHRLLGNKECFFSQRKALGFRTPWLFTLAFHRCTGKIQWQVLDLTHFSWHTIPAMPCKDRVCPRGFGCIAIPPDGTLLVCGGLVSDMDCPLHLVLKYEMYKNRWTIMSRMLAARSFFAGGVINGMVYVAGGYSKDQFELNSAEVLDPIKGNWQPVASMGMNMVSYDSAVLNERLYTTEGCVWPFLSSPRGLVYDPKTDHWEDMAVGMREGWTGSSVVVDGHLFVICEYERMKVKIYDVDSDSWDIVESSPMPEQIRKPFSVNSVGNKIFVIGRGLHVAVGHVEKKSCTGSNGKRKKQSFSIQWQGIDVPQEFGDLTPSSTQVLYA</sequence>
<feature type="transmembrane region" description="Helical" evidence="4">
    <location>
        <begin position="197"/>
        <end position="218"/>
    </location>
</feature>
<dbReference type="InterPro" id="IPR036047">
    <property type="entry name" value="F-box-like_dom_sf"/>
</dbReference>
<dbReference type="SMART" id="SM00612">
    <property type="entry name" value="Kelch"/>
    <property type="match status" value="2"/>
</dbReference>
<evidence type="ECO:0000256" key="4">
    <source>
        <dbReference type="SAM" id="Phobius"/>
    </source>
</evidence>
<keyword evidence="6" id="KW-1185">Reference proteome</keyword>
<dbReference type="SUPFAM" id="SSF81383">
    <property type="entry name" value="F-box domain"/>
    <property type="match status" value="1"/>
</dbReference>
<evidence type="ECO:0000256" key="2">
    <source>
        <dbReference type="ARBA" id="ARBA00022737"/>
    </source>
</evidence>
<feature type="region of interest" description="Disordered" evidence="3">
    <location>
        <begin position="1"/>
        <end position="50"/>
    </location>
</feature>
<dbReference type="SMART" id="SM00256">
    <property type="entry name" value="FBOX"/>
    <property type="match status" value="1"/>
</dbReference>
<dbReference type="RefSeq" id="XP_010908284.1">
    <property type="nucleotide sequence ID" value="XM_010909982.3"/>
</dbReference>
<protein>
    <submittedName>
        <fullName evidence="7">F-box/kelch-repeat protein At1g30090-like</fullName>
    </submittedName>
</protein>
<evidence type="ECO:0000313" key="7">
    <source>
        <dbReference type="RefSeq" id="XP_010908284.1"/>
    </source>
</evidence>